<dbReference type="RefSeq" id="WP_219866834.1">
    <property type="nucleotide sequence ID" value="NZ_JASSQD010000001.1"/>
</dbReference>
<dbReference type="PROSITE" id="PS51257">
    <property type="entry name" value="PROKAR_LIPOPROTEIN"/>
    <property type="match status" value="1"/>
</dbReference>
<evidence type="ECO:0000256" key="1">
    <source>
        <dbReference type="SAM" id="SignalP"/>
    </source>
</evidence>
<gene>
    <name evidence="2" type="ORF">QQF73_03360</name>
</gene>
<keyword evidence="1" id="KW-0732">Signal</keyword>
<keyword evidence="3" id="KW-1185">Reference proteome</keyword>
<reference evidence="2 3" key="1">
    <citation type="submission" date="2023-05" db="EMBL/GenBank/DDBJ databases">
        <title>Marinobacter albus sp. nov., a marine bacterium isolated from sand in a coastal intertidal zone of huludao.</title>
        <authorList>
            <person name="Deng T."/>
        </authorList>
    </citation>
    <scope>NUCLEOTIDE SEQUENCE [LARGE SCALE GENOMIC DNA]</scope>
    <source>
        <strain evidence="2 3">M216</strain>
    </source>
</reference>
<organism evidence="2 3">
    <name type="scientific">Marinobacter albus</name>
    <dbReference type="NCBI Taxonomy" id="3030833"/>
    <lineage>
        <taxon>Bacteria</taxon>
        <taxon>Pseudomonadati</taxon>
        <taxon>Pseudomonadota</taxon>
        <taxon>Gammaproteobacteria</taxon>
        <taxon>Pseudomonadales</taxon>
        <taxon>Marinobacteraceae</taxon>
        <taxon>Marinobacter</taxon>
    </lineage>
</organism>
<evidence type="ECO:0000313" key="2">
    <source>
        <dbReference type="EMBL" id="MDK9556650.1"/>
    </source>
</evidence>
<protein>
    <recommendedName>
        <fullName evidence="4">Peptidase MA-like domain-containing protein</fullName>
    </recommendedName>
</protein>
<dbReference type="Proteomes" id="UP001223547">
    <property type="component" value="Unassembled WGS sequence"/>
</dbReference>
<dbReference type="EMBL" id="JASSQD010000001">
    <property type="protein sequence ID" value="MDK9556650.1"/>
    <property type="molecule type" value="Genomic_DNA"/>
</dbReference>
<feature type="chain" id="PRO_5045722875" description="Peptidase MA-like domain-containing protein" evidence="1">
    <location>
        <begin position="23"/>
        <end position="408"/>
    </location>
</feature>
<name>A0ABT7H8G7_9GAMM</name>
<comment type="caution">
    <text evidence="2">The sequence shown here is derived from an EMBL/GenBank/DDBJ whole genome shotgun (WGS) entry which is preliminary data.</text>
</comment>
<sequence>MNSRIWTLIGALMIILALSACGGGGGSGTAITSDPAGGDNQEGAPDPVDGDFYFSSETNKEYQNPDADIFQEKCSLSDYYFESANFIVFSNLTTHSNDDLRTAATKAQSAMDVILPQFGLNWDTFYAMKRVVSFRDLNQFASEVSQLTYLDGGIEKRVTIDQISDYFGGEIEMPAGSADWQDPSSNPDLQYAFVYNALVNERDPKKVRDVMVEAHEGYDQFFADNPTFDPRQEDWNDQWEPFFKKIQICATSNDRIGRSSTSGIKISPDFAEEEYRHELTHLVINQVSKVTAFWAKEGQTHLFLGEDVPASLTDVAVVRDHIIGTDETDPGLENIDKFKKAYLELVALEGVNAQKVLDWHRLSMNIKAEWFDPDGTGGTITDAEREAWIMEAFGEVMPKSYAAFFNDL</sequence>
<evidence type="ECO:0000313" key="3">
    <source>
        <dbReference type="Proteomes" id="UP001223547"/>
    </source>
</evidence>
<feature type="signal peptide" evidence="1">
    <location>
        <begin position="1"/>
        <end position="22"/>
    </location>
</feature>
<evidence type="ECO:0008006" key="4">
    <source>
        <dbReference type="Google" id="ProtNLM"/>
    </source>
</evidence>
<proteinExistence type="predicted"/>
<accession>A0ABT7H8G7</accession>